<accession>A0ABQ4DJE3</accession>
<dbReference type="Proteomes" id="UP000614741">
    <property type="component" value="Unassembled WGS sequence"/>
</dbReference>
<feature type="transmembrane region" description="Helical" evidence="1">
    <location>
        <begin position="61"/>
        <end position="79"/>
    </location>
</feature>
<proteinExistence type="predicted"/>
<comment type="caution">
    <text evidence="2">The sequence shown here is derived from an EMBL/GenBank/DDBJ whole genome shotgun (WGS) entry which is preliminary data.</text>
</comment>
<keyword evidence="1" id="KW-1133">Transmembrane helix</keyword>
<organism evidence="2 3">
    <name type="scientific">Cellulomonas phragmiteti</name>
    <dbReference type="NCBI Taxonomy" id="478780"/>
    <lineage>
        <taxon>Bacteria</taxon>
        <taxon>Bacillati</taxon>
        <taxon>Actinomycetota</taxon>
        <taxon>Actinomycetes</taxon>
        <taxon>Micrococcales</taxon>
        <taxon>Cellulomonadaceae</taxon>
        <taxon>Cellulomonas</taxon>
    </lineage>
</organism>
<protein>
    <submittedName>
        <fullName evidence="2">Uncharacterized protein</fullName>
    </submittedName>
</protein>
<evidence type="ECO:0000313" key="3">
    <source>
        <dbReference type="Proteomes" id="UP000614741"/>
    </source>
</evidence>
<feature type="transmembrane region" description="Helical" evidence="1">
    <location>
        <begin position="21"/>
        <end position="41"/>
    </location>
</feature>
<feature type="transmembrane region" description="Helical" evidence="1">
    <location>
        <begin position="86"/>
        <end position="106"/>
    </location>
</feature>
<feature type="transmembrane region" description="Helical" evidence="1">
    <location>
        <begin position="212"/>
        <end position="234"/>
    </location>
</feature>
<keyword evidence="1" id="KW-0472">Membrane</keyword>
<feature type="transmembrane region" description="Helical" evidence="1">
    <location>
        <begin position="240"/>
        <end position="261"/>
    </location>
</feature>
<feature type="transmembrane region" description="Helical" evidence="1">
    <location>
        <begin position="126"/>
        <end position="146"/>
    </location>
</feature>
<sequence length="281" mass="28716">MQSTTTPPSPRPAVRSTYRSLRLGLVAMVAMLATAVGVEAARSGCWLDSLSAYYWTGAHDVVVGALSALGVLLVVYAGADDVEDALLDAAGFLALVVALSPTQPGAGCPATRVADVPAALADARTGLTALVVVGLVVTLTRAAVAVRGAPTAGDLARGAAALVVLVPAAALVLAPDLLVARAHDAAAVLLFVAVIGVVVRHAFLARATSARWAIAYSALGALMLLTLSVVVALHATVPTWTHAVLVVEAALVALFATFWVLQTVELWEVDTVRGRPSGRPR</sequence>
<keyword evidence="3" id="KW-1185">Reference proteome</keyword>
<dbReference type="EMBL" id="BONP01000005">
    <property type="protein sequence ID" value="GIG39455.1"/>
    <property type="molecule type" value="Genomic_DNA"/>
</dbReference>
<evidence type="ECO:0000313" key="2">
    <source>
        <dbReference type="EMBL" id="GIG39455.1"/>
    </source>
</evidence>
<reference evidence="2 3" key="1">
    <citation type="submission" date="2021-01" db="EMBL/GenBank/DDBJ databases">
        <title>Whole genome shotgun sequence of Cellulomonas phragmiteti NBRC 110785.</title>
        <authorList>
            <person name="Komaki H."/>
            <person name="Tamura T."/>
        </authorList>
    </citation>
    <scope>NUCLEOTIDE SEQUENCE [LARGE SCALE GENOMIC DNA]</scope>
    <source>
        <strain evidence="2 3">NBRC 110785</strain>
    </source>
</reference>
<feature type="transmembrane region" description="Helical" evidence="1">
    <location>
        <begin position="185"/>
        <end position="205"/>
    </location>
</feature>
<keyword evidence="1" id="KW-0812">Transmembrane</keyword>
<evidence type="ECO:0000256" key="1">
    <source>
        <dbReference type="SAM" id="Phobius"/>
    </source>
</evidence>
<feature type="transmembrane region" description="Helical" evidence="1">
    <location>
        <begin position="158"/>
        <end position="179"/>
    </location>
</feature>
<dbReference type="RefSeq" id="WP_203672319.1">
    <property type="nucleotide sequence ID" value="NZ_BONP01000005.1"/>
</dbReference>
<name>A0ABQ4DJE3_9CELL</name>
<gene>
    <name evidence="2" type="ORF">Cph01nite_12170</name>
</gene>